<dbReference type="OrthoDB" id="284024at2759"/>
<gene>
    <name evidence="2" type="ORF">TTHERM_00395880</name>
</gene>
<dbReference type="RefSeq" id="XP_001011960.2">
    <property type="nucleotide sequence ID" value="XM_001011960.2"/>
</dbReference>
<dbReference type="HOGENOM" id="CLU_341819_0_0_1"/>
<dbReference type="SUPFAM" id="SSF51905">
    <property type="entry name" value="FAD/NAD(P)-binding domain"/>
    <property type="match status" value="1"/>
</dbReference>
<dbReference type="AlphaFoldDB" id="Q232W5"/>
<keyword evidence="1" id="KW-0472">Membrane</keyword>
<accession>Q232W5</accession>
<dbReference type="eggNOG" id="ENOG502R2T9">
    <property type="taxonomic scope" value="Eukaryota"/>
</dbReference>
<dbReference type="InParanoid" id="Q232W5"/>
<keyword evidence="3" id="KW-1185">Reference proteome</keyword>
<proteinExistence type="predicted"/>
<evidence type="ECO:0000313" key="2">
    <source>
        <dbReference type="EMBL" id="EAR91715.2"/>
    </source>
</evidence>
<keyword evidence="1 2" id="KW-0812">Transmembrane</keyword>
<dbReference type="Proteomes" id="UP000009168">
    <property type="component" value="Unassembled WGS sequence"/>
</dbReference>
<protein>
    <submittedName>
        <fullName evidence="2">Transmembrane protein, putative</fullName>
    </submittedName>
</protein>
<dbReference type="InterPro" id="IPR036188">
    <property type="entry name" value="FAD/NAD-bd_sf"/>
</dbReference>
<keyword evidence="1" id="KW-1133">Transmembrane helix</keyword>
<organism evidence="2 3">
    <name type="scientific">Tetrahymena thermophila (strain SB210)</name>
    <dbReference type="NCBI Taxonomy" id="312017"/>
    <lineage>
        <taxon>Eukaryota</taxon>
        <taxon>Sar</taxon>
        <taxon>Alveolata</taxon>
        <taxon>Ciliophora</taxon>
        <taxon>Intramacronucleata</taxon>
        <taxon>Oligohymenophorea</taxon>
        <taxon>Hymenostomatida</taxon>
        <taxon>Tetrahymenina</taxon>
        <taxon>Tetrahymenidae</taxon>
        <taxon>Tetrahymena</taxon>
    </lineage>
</organism>
<name>Q232W5_TETTS</name>
<dbReference type="GeneID" id="7829702"/>
<dbReference type="KEGG" id="tet:TTHERM_00395880"/>
<sequence>MNFKTEEIWSDLVIVGGGPSAVIFLINMLKQGQLLTLFKGSGITILEKGRYFGSGRLEQYLINGYTNSLDLFRIILKEPYCYNKDLFKDYIKKDARGTQYIDTKSIDIVMEKLVLIGFKEVLMTNVYRELQKYGLNYPPLSAVGYFFRLVGNTLLRQIKHLKNQLVFRAYHEVQNINLQNDGCITLNVKINDPNGPNEQYYYFQQSPDSITPRQNRSIRPQVLDHYKKVRCKILLLCIGAKPQQVTYPALQQIPRGLAMHCDYFLTDKGFTTTMQIANKQRNRGNKKIVILGGNQNAFSSAYLLLKGPFIYSQGEGRRSILQLNDQTITITQNSNYHQGSPSKYSPQNNINQIDSLSPFLHKRKIEQIAEQNAPCERCSVLQTKRKSSIHQNQEDQNIFTINNNNNSNKSQLNIQQSSQFSSRFSTNTNAYVSQNLGNSYLAKRTGLSKAGMSILNLQNMNNNSTQGMNDYRNQARNYSQQPQQFNRSNNSFVFNNNLSSHNTSQQSNGYASAFQSQFLLKNAENQQANQVQECLCLGSLRPQVFRWKKEDVNMIDLSSTEIIILHQDDIRVYFQNENEAKLNGLWNESLSKLKEKNGEINSQVGLKGDAKALYLDIQKGYESRVKLLQTKDEEKINEIISESFMCIDASDYVNICPTIKGVQGETYQAKKDSKNNLIIDTKQRLLTEKGPLKNIFCMGFFSGVELKDLNLGVLENSEEKVYNLNVYNEVESKRLCTSVIDALQAQDSSETWKWIEEVTLSSSQIFNNQGEPDYESANIMNFFMKDDELGIDRINKQIRRAKLGLNFKGVDSYLSKKYKIPL</sequence>
<evidence type="ECO:0000313" key="3">
    <source>
        <dbReference type="Proteomes" id="UP000009168"/>
    </source>
</evidence>
<evidence type="ECO:0000256" key="1">
    <source>
        <dbReference type="SAM" id="Phobius"/>
    </source>
</evidence>
<reference evidence="3" key="1">
    <citation type="journal article" date="2006" name="PLoS Biol.">
        <title>Macronuclear genome sequence of the ciliate Tetrahymena thermophila, a model eukaryote.</title>
        <authorList>
            <person name="Eisen J.A."/>
            <person name="Coyne R.S."/>
            <person name="Wu M."/>
            <person name="Wu D."/>
            <person name="Thiagarajan M."/>
            <person name="Wortman J.R."/>
            <person name="Badger J.H."/>
            <person name="Ren Q."/>
            <person name="Amedeo P."/>
            <person name="Jones K.M."/>
            <person name="Tallon L.J."/>
            <person name="Delcher A.L."/>
            <person name="Salzberg S.L."/>
            <person name="Silva J.C."/>
            <person name="Haas B.J."/>
            <person name="Majoros W.H."/>
            <person name="Farzad M."/>
            <person name="Carlton J.M."/>
            <person name="Smith R.K. Jr."/>
            <person name="Garg J."/>
            <person name="Pearlman R.E."/>
            <person name="Karrer K.M."/>
            <person name="Sun L."/>
            <person name="Manning G."/>
            <person name="Elde N.C."/>
            <person name="Turkewitz A.P."/>
            <person name="Asai D.J."/>
            <person name="Wilkes D.E."/>
            <person name="Wang Y."/>
            <person name="Cai H."/>
            <person name="Collins K."/>
            <person name="Stewart B.A."/>
            <person name="Lee S.R."/>
            <person name="Wilamowska K."/>
            <person name="Weinberg Z."/>
            <person name="Ruzzo W.L."/>
            <person name="Wloga D."/>
            <person name="Gaertig J."/>
            <person name="Frankel J."/>
            <person name="Tsao C.-C."/>
            <person name="Gorovsky M.A."/>
            <person name="Keeling P.J."/>
            <person name="Waller R.F."/>
            <person name="Patron N.J."/>
            <person name="Cherry J.M."/>
            <person name="Stover N.A."/>
            <person name="Krieger C.J."/>
            <person name="del Toro C."/>
            <person name="Ryder H.F."/>
            <person name="Williamson S.C."/>
            <person name="Barbeau R.A."/>
            <person name="Hamilton E.P."/>
            <person name="Orias E."/>
        </authorList>
    </citation>
    <scope>NUCLEOTIDE SEQUENCE [LARGE SCALE GENOMIC DNA]</scope>
    <source>
        <strain evidence="3">SB210</strain>
    </source>
</reference>
<feature type="transmembrane region" description="Helical" evidence="1">
    <location>
        <begin position="12"/>
        <end position="29"/>
    </location>
</feature>
<dbReference type="EMBL" id="GG662770">
    <property type="protein sequence ID" value="EAR91715.2"/>
    <property type="molecule type" value="Genomic_DNA"/>
</dbReference>